<keyword evidence="6" id="KW-1185">Reference proteome</keyword>
<dbReference type="SUPFAM" id="SSF50129">
    <property type="entry name" value="GroES-like"/>
    <property type="match status" value="1"/>
</dbReference>
<evidence type="ECO:0000259" key="4">
    <source>
        <dbReference type="Pfam" id="PF00107"/>
    </source>
</evidence>
<evidence type="ECO:0000313" key="6">
    <source>
        <dbReference type="Proteomes" id="UP001157017"/>
    </source>
</evidence>
<evidence type="ECO:0000256" key="2">
    <source>
        <dbReference type="ARBA" id="ARBA00023002"/>
    </source>
</evidence>
<dbReference type="Gene3D" id="3.40.50.720">
    <property type="entry name" value="NAD(P)-binding Rossmann-like Domain"/>
    <property type="match status" value="1"/>
</dbReference>
<accession>A0ABQ6JGM5</accession>
<sequence length="411" mass="43450">MILALEMFRSIPRYAVARAALGRMPGLLVGPMAPLRLVTRDEPEIRRPGWVKVRPLLSGISGAEVRAVTGSTSLYFSALVSMPFVPGREVVGEPGRRLRGPAARHPRGHRPGAALRRPRHRAVRVVRLGADQPLRPRDRRQACRRACRPASAATPAAAGASGSPPTARSLHVVPDDLPDERAVLVEPAAVAVNVARRAEVPDGGSVLVSGAGTTGLLTVLALRELTNAGRITVIAKHPRQAELALRFGASDVARPGEALRAVRRTSRALQVGPRDLPAPAQRVAGAGEMLFGGVDVAVDTAGTTESTDTVLRSTRAGGRVVLSGMPSGADLSPAWVRELEVVGAYASHGDAFDVATQAGGRLAARGRGRRTLPAAPLARGHRPRAPGGPARHRQGLLRRPEQRMSSRRRTS</sequence>
<comment type="cofactor">
    <cofactor evidence="1">
        <name>Zn(2+)</name>
        <dbReference type="ChEBI" id="CHEBI:29105"/>
    </cofactor>
</comment>
<dbReference type="SUPFAM" id="SSF51735">
    <property type="entry name" value="NAD(P)-binding Rossmann-fold domains"/>
    <property type="match status" value="1"/>
</dbReference>
<organism evidence="5 6">
    <name type="scientific">Angustibacter aerolatus</name>
    <dbReference type="NCBI Taxonomy" id="1162965"/>
    <lineage>
        <taxon>Bacteria</taxon>
        <taxon>Bacillati</taxon>
        <taxon>Actinomycetota</taxon>
        <taxon>Actinomycetes</taxon>
        <taxon>Kineosporiales</taxon>
        <taxon>Kineosporiaceae</taxon>
    </lineage>
</organism>
<feature type="region of interest" description="Disordered" evidence="3">
    <location>
        <begin position="93"/>
        <end position="118"/>
    </location>
</feature>
<reference evidence="6" key="1">
    <citation type="journal article" date="2019" name="Int. J. Syst. Evol. Microbiol.">
        <title>The Global Catalogue of Microorganisms (GCM) 10K type strain sequencing project: providing services to taxonomists for standard genome sequencing and annotation.</title>
        <authorList>
            <consortium name="The Broad Institute Genomics Platform"/>
            <consortium name="The Broad Institute Genome Sequencing Center for Infectious Disease"/>
            <person name="Wu L."/>
            <person name="Ma J."/>
        </authorList>
    </citation>
    <scope>NUCLEOTIDE SEQUENCE [LARGE SCALE GENOMIC DNA]</scope>
    <source>
        <strain evidence="6">NBRC 108730</strain>
    </source>
</reference>
<dbReference type="PANTHER" id="PTHR43401:SF2">
    <property type="entry name" value="L-THREONINE 3-DEHYDROGENASE"/>
    <property type="match status" value="1"/>
</dbReference>
<feature type="compositionally biased region" description="Low complexity" evidence="3">
    <location>
        <begin position="148"/>
        <end position="169"/>
    </location>
</feature>
<feature type="domain" description="Alcohol dehydrogenase-like C-terminal" evidence="4">
    <location>
        <begin position="215"/>
        <end position="348"/>
    </location>
</feature>
<dbReference type="InterPro" id="IPR013149">
    <property type="entry name" value="ADH-like_C"/>
</dbReference>
<proteinExistence type="predicted"/>
<dbReference type="InterPro" id="IPR036291">
    <property type="entry name" value="NAD(P)-bd_dom_sf"/>
</dbReference>
<evidence type="ECO:0000313" key="5">
    <source>
        <dbReference type="EMBL" id="GMA87338.1"/>
    </source>
</evidence>
<keyword evidence="2" id="KW-0560">Oxidoreductase</keyword>
<name>A0ABQ6JGM5_9ACTN</name>
<protein>
    <recommendedName>
        <fullName evidence="4">Alcohol dehydrogenase-like C-terminal domain-containing protein</fullName>
    </recommendedName>
</protein>
<feature type="region of interest" description="Disordered" evidence="3">
    <location>
        <begin position="360"/>
        <end position="411"/>
    </location>
</feature>
<dbReference type="Gene3D" id="3.90.180.10">
    <property type="entry name" value="Medium-chain alcohol dehydrogenases, catalytic domain"/>
    <property type="match status" value="2"/>
</dbReference>
<feature type="compositionally biased region" description="Basic residues" evidence="3">
    <location>
        <begin position="97"/>
        <end position="118"/>
    </location>
</feature>
<dbReference type="InterPro" id="IPR011032">
    <property type="entry name" value="GroES-like_sf"/>
</dbReference>
<dbReference type="PANTHER" id="PTHR43401">
    <property type="entry name" value="L-THREONINE 3-DEHYDROGENASE"/>
    <property type="match status" value="1"/>
</dbReference>
<dbReference type="EMBL" id="BSUZ01000001">
    <property type="protein sequence ID" value="GMA87338.1"/>
    <property type="molecule type" value="Genomic_DNA"/>
</dbReference>
<feature type="compositionally biased region" description="Basic residues" evidence="3">
    <location>
        <begin position="379"/>
        <end position="396"/>
    </location>
</feature>
<evidence type="ECO:0000256" key="1">
    <source>
        <dbReference type="ARBA" id="ARBA00001947"/>
    </source>
</evidence>
<comment type="caution">
    <text evidence="5">The sequence shown here is derived from an EMBL/GenBank/DDBJ whole genome shotgun (WGS) entry which is preliminary data.</text>
</comment>
<evidence type="ECO:0000256" key="3">
    <source>
        <dbReference type="SAM" id="MobiDB-lite"/>
    </source>
</evidence>
<dbReference type="Proteomes" id="UP001157017">
    <property type="component" value="Unassembled WGS sequence"/>
</dbReference>
<feature type="region of interest" description="Disordered" evidence="3">
    <location>
        <begin position="135"/>
        <end position="172"/>
    </location>
</feature>
<gene>
    <name evidence="5" type="ORF">GCM10025868_25880</name>
</gene>
<dbReference type="Pfam" id="PF00107">
    <property type="entry name" value="ADH_zinc_N"/>
    <property type="match status" value="1"/>
</dbReference>
<dbReference type="InterPro" id="IPR050129">
    <property type="entry name" value="Zn_alcohol_dh"/>
</dbReference>